<evidence type="ECO:0000259" key="2">
    <source>
        <dbReference type="SMART" id="SM01259"/>
    </source>
</evidence>
<dbReference type="AlphaFoldDB" id="A0A2W5FIY7"/>
<gene>
    <name evidence="3" type="ORF">DI586_07530</name>
</gene>
<comment type="caution">
    <text evidence="3">The sequence shown here is derived from an EMBL/GenBank/DDBJ whole genome shotgun (WGS) entry which is preliminary data.</text>
</comment>
<organism evidence="3 4">
    <name type="scientific">Micavibrio aeruginosavorus</name>
    <dbReference type="NCBI Taxonomy" id="349221"/>
    <lineage>
        <taxon>Bacteria</taxon>
        <taxon>Pseudomonadati</taxon>
        <taxon>Bdellovibrionota</taxon>
        <taxon>Bdellovibrionia</taxon>
        <taxon>Bdellovibrionales</taxon>
        <taxon>Pseudobdellovibrionaceae</taxon>
        <taxon>Micavibrio</taxon>
    </lineage>
</organism>
<reference evidence="3 4" key="1">
    <citation type="submission" date="2017-08" db="EMBL/GenBank/DDBJ databases">
        <title>Infants hospitalized years apart are colonized by the same room-sourced microbial strains.</title>
        <authorList>
            <person name="Brooks B."/>
            <person name="Olm M.R."/>
            <person name="Firek B.A."/>
            <person name="Baker R."/>
            <person name="Thomas B.C."/>
            <person name="Morowitz M.J."/>
            <person name="Banfield J.F."/>
        </authorList>
    </citation>
    <scope>NUCLEOTIDE SEQUENCE [LARGE SCALE GENOMIC DNA]</scope>
    <source>
        <strain evidence="3">S2_006_000_R2_64</strain>
    </source>
</reference>
<feature type="domain" description="Lipid A biosynthesis N-terminal" evidence="2">
    <location>
        <begin position="19"/>
        <end position="90"/>
    </location>
</feature>
<protein>
    <recommendedName>
        <fullName evidence="2">Lipid A biosynthesis N-terminal domain-containing protein</fullName>
    </recommendedName>
</protein>
<feature type="transmembrane region" description="Helical" evidence="1">
    <location>
        <begin position="72"/>
        <end position="92"/>
    </location>
</feature>
<accession>A0A2W5FIY7</accession>
<feature type="transmembrane region" description="Helical" evidence="1">
    <location>
        <begin position="13"/>
        <end position="33"/>
    </location>
</feature>
<dbReference type="Pfam" id="PF07578">
    <property type="entry name" value="LAB_N"/>
    <property type="match status" value="1"/>
</dbReference>
<dbReference type="SMART" id="SM01259">
    <property type="entry name" value="LAB_N"/>
    <property type="match status" value="1"/>
</dbReference>
<evidence type="ECO:0000256" key="1">
    <source>
        <dbReference type="SAM" id="Phobius"/>
    </source>
</evidence>
<name>A0A2W5FIY7_9BACT</name>
<proteinExistence type="predicted"/>
<dbReference type="GO" id="GO:0008915">
    <property type="term" value="F:lipid-A-disaccharide synthase activity"/>
    <property type="evidence" value="ECO:0007669"/>
    <property type="project" value="InterPro"/>
</dbReference>
<dbReference type="InterPro" id="IPR011499">
    <property type="entry name" value="Lipid_A_biosynth_N"/>
</dbReference>
<evidence type="ECO:0000313" key="4">
    <source>
        <dbReference type="Proteomes" id="UP000249739"/>
    </source>
</evidence>
<dbReference type="GO" id="GO:0016020">
    <property type="term" value="C:membrane"/>
    <property type="evidence" value="ECO:0007669"/>
    <property type="project" value="GOC"/>
</dbReference>
<keyword evidence="1" id="KW-0472">Membrane</keyword>
<dbReference type="GO" id="GO:0009245">
    <property type="term" value="P:lipid A biosynthetic process"/>
    <property type="evidence" value="ECO:0007669"/>
    <property type="project" value="InterPro"/>
</dbReference>
<dbReference type="Proteomes" id="UP000249739">
    <property type="component" value="Unassembled WGS sequence"/>
</dbReference>
<dbReference type="PIRSF" id="PIRSF028440">
    <property type="entry name" value="UCP_LAB_N"/>
    <property type="match status" value="1"/>
</dbReference>
<dbReference type="EMBL" id="QFOT01000080">
    <property type="protein sequence ID" value="PZP55238.1"/>
    <property type="molecule type" value="Genomic_DNA"/>
</dbReference>
<feature type="transmembrane region" description="Helical" evidence="1">
    <location>
        <begin position="45"/>
        <end position="66"/>
    </location>
</feature>
<dbReference type="Gene3D" id="1.20.1280.290">
    <property type="match status" value="1"/>
</dbReference>
<keyword evidence="1" id="KW-0812">Transmembrane</keyword>
<sequence length="104" mass="11703">MFSHHLIDILQSFNTWVVIGMIGQFMFTMRFVVQWLASEKEQKSVVPVSFWFFSIAGGAIVLAYAIHKGDPVFIIGQGGGLLIYLRNIYFVVNERRKTASSSAA</sequence>
<evidence type="ECO:0000313" key="3">
    <source>
        <dbReference type="EMBL" id="PZP55238.1"/>
    </source>
</evidence>
<keyword evidence="1" id="KW-1133">Transmembrane helix</keyword>
<dbReference type="InterPro" id="IPR014546">
    <property type="entry name" value="UCP028440_lipidA_biosyn"/>
</dbReference>